<evidence type="ECO:0000256" key="13">
    <source>
        <dbReference type="ARBA" id="ARBA00023242"/>
    </source>
</evidence>
<evidence type="ECO:0000256" key="16">
    <source>
        <dbReference type="ARBA" id="ARBA00032491"/>
    </source>
</evidence>
<comment type="caution">
    <text evidence="18">The sequence shown here is derived from an EMBL/GenBank/DDBJ whole genome shotgun (WGS) entry which is preliminary data.</text>
</comment>
<dbReference type="EMBL" id="JAAAHW010000539">
    <property type="protein sequence ID" value="KAG0001346.1"/>
    <property type="molecule type" value="Genomic_DNA"/>
</dbReference>
<evidence type="ECO:0000256" key="10">
    <source>
        <dbReference type="ARBA" id="ARBA00022786"/>
    </source>
</evidence>
<dbReference type="PANTHER" id="PTHR15189">
    <property type="entry name" value="BRISC AND BRCA1-A COMPLEX MEMBER 2"/>
    <property type="match status" value="1"/>
</dbReference>
<dbReference type="GO" id="GO:0006915">
    <property type="term" value="P:apoptotic process"/>
    <property type="evidence" value="ECO:0007669"/>
    <property type="project" value="UniProtKB-KW"/>
</dbReference>
<evidence type="ECO:0000256" key="11">
    <source>
        <dbReference type="ARBA" id="ARBA00022853"/>
    </source>
</evidence>
<evidence type="ECO:0000256" key="12">
    <source>
        <dbReference type="ARBA" id="ARBA00023204"/>
    </source>
</evidence>
<proteinExistence type="inferred from homology"/>
<keyword evidence="13" id="KW-0539">Nucleus</keyword>
<evidence type="ECO:0000256" key="6">
    <source>
        <dbReference type="ARBA" id="ARBA00022703"/>
    </source>
</evidence>
<dbReference type="GO" id="GO:0051301">
    <property type="term" value="P:cell division"/>
    <property type="evidence" value="ECO:0007669"/>
    <property type="project" value="UniProtKB-KW"/>
</dbReference>
<keyword evidence="14" id="KW-0131">Cell cycle</keyword>
<keyword evidence="7" id="KW-0677">Repeat</keyword>
<evidence type="ECO:0000256" key="17">
    <source>
        <dbReference type="ARBA" id="ARBA00032630"/>
    </source>
</evidence>
<accession>A0A9P6MHX5</accession>
<keyword evidence="10" id="KW-0833">Ubl conjugation pathway</keyword>
<evidence type="ECO:0000256" key="15">
    <source>
        <dbReference type="ARBA" id="ARBA00025766"/>
    </source>
</evidence>
<keyword evidence="9" id="KW-0498">Mitosis</keyword>
<dbReference type="Proteomes" id="UP000749646">
    <property type="component" value="Unassembled WGS sequence"/>
</dbReference>
<dbReference type="GO" id="GO:0006302">
    <property type="term" value="P:double-strand break repair"/>
    <property type="evidence" value="ECO:0007669"/>
    <property type="project" value="TreeGrafter"/>
</dbReference>
<evidence type="ECO:0000313" key="19">
    <source>
        <dbReference type="Proteomes" id="UP000749646"/>
    </source>
</evidence>
<evidence type="ECO:0000256" key="1">
    <source>
        <dbReference type="ARBA" id="ARBA00004123"/>
    </source>
</evidence>
<keyword evidence="4" id="KW-0963">Cytoplasm</keyword>
<keyword evidence="19" id="KW-1185">Reference proteome</keyword>
<evidence type="ECO:0000313" key="18">
    <source>
        <dbReference type="EMBL" id="KAG0001346.1"/>
    </source>
</evidence>
<evidence type="ECO:0000256" key="4">
    <source>
        <dbReference type="ARBA" id="ARBA00022490"/>
    </source>
</evidence>
<evidence type="ECO:0000256" key="5">
    <source>
        <dbReference type="ARBA" id="ARBA00022618"/>
    </source>
</evidence>
<keyword evidence="5" id="KW-0132">Cell division</keyword>
<evidence type="ECO:0000256" key="2">
    <source>
        <dbReference type="ARBA" id="ARBA00004496"/>
    </source>
</evidence>
<organism evidence="18 19">
    <name type="scientific">Modicella reniformis</name>
    <dbReference type="NCBI Taxonomy" id="1440133"/>
    <lineage>
        <taxon>Eukaryota</taxon>
        <taxon>Fungi</taxon>
        <taxon>Fungi incertae sedis</taxon>
        <taxon>Mucoromycota</taxon>
        <taxon>Mortierellomycotina</taxon>
        <taxon>Mortierellomycetes</taxon>
        <taxon>Mortierellales</taxon>
        <taxon>Mortierellaceae</taxon>
        <taxon>Modicella</taxon>
    </lineage>
</organism>
<sequence>MTLYTTSAGSRDNRNFYLSQSLAHLSDQAGMALFTIKSVSLGCSQTVFNPNGNPVEDVVEITMRSSTIGTNTVDLQFFYDPYDWSFPPDLIIHGLVMKPSLSDIGLDDSWDHEDPANLTKVLGKLSRIMQVVFATPFSVPYTRAGKKHQAKFVAKVQFTISSLVPNDVTAVQSKIEMLSPFDYPDLLQSITEIGKQETINNFVERVSRKISDHFEKQTRARQLRKEFVEILTATFRPQLLECDMVHHKFASFIFTVPREKPKAEATAIAAFYISDNFPDEYPKLTLTTPILPNDSFAPTPPPEVIPISRYSPRWSAERIVKEVWEQLWEEIPHYYGKITHLPTSSTSLV</sequence>
<reference evidence="18" key="1">
    <citation type="journal article" date="2020" name="Fungal Divers.">
        <title>Resolving the Mortierellaceae phylogeny through synthesis of multi-gene phylogenetics and phylogenomics.</title>
        <authorList>
            <person name="Vandepol N."/>
            <person name="Liber J."/>
            <person name="Desiro A."/>
            <person name="Na H."/>
            <person name="Kennedy M."/>
            <person name="Barry K."/>
            <person name="Grigoriev I.V."/>
            <person name="Miller A.N."/>
            <person name="O'Donnell K."/>
            <person name="Stajich J.E."/>
            <person name="Bonito G."/>
        </authorList>
    </citation>
    <scope>NUCLEOTIDE SEQUENCE</scope>
    <source>
        <strain evidence="18">MES-2147</strain>
    </source>
</reference>
<dbReference type="GO" id="GO:0005737">
    <property type="term" value="C:cytoplasm"/>
    <property type="evidence" value="ECO:0007669"/>
    <property type="project" value="UniProtKB-SubCell"/>
</dbReference>
<comment type="subcellular location">
    <subcellularLocation>
        <location evidence="2">Cytoplasm</location>
    </subcellularLocation>
    <subcellularLocation>
        <location evidence="1">Nucleus</location>
    </subcellularLocation>
</comment>
<keyword evidence="8" id="KW-0227">DNA damage</keyword>
<dbReference type="InterPro" id="IPR010358">
    <property type="entry name" value="BRE"/>
</dbReference>
<keyword evidence="11" id="KW-0156">Chromatin regulator</keyword>
<comment type="similarity">
    <text evidence="15">Belongs to the BABAM2 family.</text>
</comment>
<evidence type="ECO:0000256" key="8">
    <source>
        <dbReference type="ARBA" id="ARBA00022763"/>
    </source>
</evidence>
<evidence type="ECO:0000256" key="9">
    <source>
        <dbReference type="ARBA" id="ARBA00022776"/>
    </source>
</evidence>
<evidence type="ECO:0000256" key="3">
    <source>
        <dbReference type="ARBA" id="ARBA00019438"/>
    </source>
</evidence>
<gene>
    <name evidence="18" type="ORF">BGZ65_003572</name>
</gene>
<dbReference type="PANTHER" id="PTHR15189:SF7">
    <property type="entry name" value="BRISC AND BRCA1-A COMPLEX MEMBER 2"/>
    <property type="match status" value="1"/>
</dbReference>
<keyword evidence="12" id="KW-0234">DNA repair</keyword>
<dbReference type="AlphaFoldDB" id="A0A9P6MHX5"/>
<dbReference type="GO" id="GO:0070552">
    <property type="term" value="C:BRISC complex"/>
    <property type="evidence" value="ECO:0007669"/>
    <property type="project" value="InterPro"/>
</dbReference>
<keyword evidence="6" id="KW-0053">Apoptosis</keyword>
<evidence type="ECO:0000256" key="7">
    <source>
        <dbReference type="ARBA" id="ARBA00022737"/>
    </source>
</evidence>
<protein>
    <recommendedName>
        <fullName evidence="3">BRISC and BRCA1-A complex member 2</fullName>
    </recommendedName>
    <alternativeName>
        <fullName evidence="16">BRCA1-A complex subunit BRE</fullName>
    </alternativeName>
    <alternativeName>
        <fullName evidence="17">BRCA1/BRCA2-containing complex subunit 45</fullName>
    </alternativeName>
</protein>
<dbReference type="GO" id="GO:0006325">
    <property type="term" value="P:chromatin organization"/>
    <property type="evidence" value="ECO:0007669"/>
    <property type="project" value="UniProtKB-KW"/>
</dbReference>
<name>A0A9P6MHX5_9FUNG</name>
<dbReference type="OrthoDB" id="2381959at2759"/>
<evidence type="ECO:0000256" key="14">
    <source>
        <dbReference type="ARBA" id="ARBA00023306"/>
    </source>
</evidence>